<dbReference type="Proteomes" id="UP000094526">
    <property type="component" value="Unassembled WGS sequence"/>
</dbReference>
<dbReference type="EMBL" id="LGRB01000017">
    <property type="protein sequence ID" value="OCT45953.1"/>
    <property type="molecule type" value="Genomic_DNA"/>
</dbReference>
<accession>A0A1C1CBN3</accession>
<evidence type="ECO:0000313" key="1">
    <source>
        <dbReference type="EMBL" id="OCT45953.1"/>
    </source>
</evidence>
<dbReference type="AlphaFoldDB" id="A0A1C1CBN3"/>
<sequence length="71" mass="8591">MDFRRVLGRFSGFRPYRTLALPQRLSLARRKNLEWRPMRQLKLRGMLNGGVKLERRQRDCNVELQQEEGVY</sequence>
<gene>
    <name evidence="1" type="ORF">CLCR_00539</name>
</gene>
<keyword evidence="2" id="KW-1185">Reference proteome</keyword>
<name>A0A1C1CBN3_9EURO</name>
<comment type="caution">
    <text evidence="1">The sequence shown here is derived from an EMBL/GenBank/DDBJ whole genome shotgun (WGS) entry which is preliminary data.</text>
</comment>
<reference evidence="2" key="1">
    <citation type="submission" date="2015-07" db="EMBL/GenBank/DDBJ databases">
        <authorList>
            <person name="Teixeira M.M."/>
            <person name="Souza R.C."/>
            <person name="Almeida L.G."/>
            <person name="Vicente V.A."/>
            <person name="de Hoog S."/>
            <person name="Bocca A.L."/>
            <person name="de Almeida S.R."/>
            <person name="Vasconcelos A.T."/>
            <person name="Felipe M.S."/>
        </authorList>
    </citation>
    <scope>NUCLEOTIDE SEQUENCE [LARGE SCALE GENOMIC DNA]</scope>
    <source>
        <strain evidence="2">KSF</strain>
    </source>
</reference>
<organism evidence="1 2">
    <name type="scientific">Cladophialophora carrionii</name>
    <dbReference type="NCBI Taxonomy" id="86049"/>
    <lineage>
        <taxon>Eukaryota</taxon>
        <taxon>Fungi</taxon>
        <taxon>Dikarya</taxon>
        <taxon>Ascomycota</taxon>
        <taxon>Pezizomycotina</taxon>
        <taxon>Eurotiomycetes</taxon>
        <taxon>Chaetothyriomycetidae</taxon>
        <taxon>Chaetothyriales</taxon>
        <taxon>Herpotrichiellaceae</taxon>
        <taxon>Cladophialophora</taxon>
    </lineage>
</organism>
<evidence type="ECO:0000313" key="2">
    <source>
        <dbReference type="Proteomes" id="UP000094526"/>
    </source>
</evidence>
<dbReference type="VEuPathDB" id="FungiDB:CLCR_00539"/>
<protein>
    <submittedName>
        <fullName evidence="1">Uncharacterized protein</fullName>
    </submittedName>
</protein>
<proteinExistence type="predicted"/>